<proteinExistence type="inferred from homology"/>
<dbReference type="PATRIC" id="fig|1423783.4.peg.2019"/>
<comment type="function">
    <text evidence="5">Part of a binding-protein-dependent transport system for aliphatic sulfonates. Putative binding protein.</text>
</comment>
<feature type="domain" description="Solute-binding protein family 3/N-terminal" evidence="7">
    <location>
        <begin position="39"/>
        <end position="248"/>
    </location>
</feature>
<dbReference type="InterPro" id="IPR010067">
    <property type="entry name" value="ABC_SsuA_sub-bd"/>
</dbReference>
<evidence type="ECO:0000313" key="8">
    <source>
        <dbReference type="EMBL" id="KRL84658.1"/>
    </source>
</evidence>
<comment type="similarity">
    <text evidence="2">Belongs to the bacterial solute-binding protein SsuA/TauA family.</text>
</comment>
<dbReference type="PANTHER" id="PTHR30024">
    <property type="entry name" value="ALIPHATIC SULFONATES-BINDING PROTEIN-RELATED"/>
    <property type="match status" value="1"/>
</dbReference>
<dbReference type="FunFam" id="3.40.190.10:FF:000050">
    <property type="entry name" value="Sulfonate ABC transporter substrate-binding protein"/>
    <property type="match status" value="1"/>
</dbReference>
<evidence type="ECO:0000256" key="6">
    <source>
        <dbReference type="ARBA" id="ARBA00070228"/>
    </source>
</evidence>
<sequence>MQKIWHRTFMTAFLLFVIGFAFWGWTLTRSDGKSGTLETITIGYQAGDPVDVARIHGKFKKNMKAAGYKVVFKEFQNGAAEMEAMSSGTIDYARVGDTPPVSAIAQGHTITLVAAGSSKANGSGIVVGKKSGITNIKQLKGKTIAYTSNTSSQYMVLKAIKQAGLSTNDVKLKDMAQSAASVAFAKGKIAAWANWDPYTAQAEVNYGANMIVNGAKLDVNNRDYLISSSYAQEHTDVNKLVVKYLGEEMDWANGHKSKLITLMVKALKLKRTIVAKMVNRRSYAMEAVTTAEIKEEQAIANLFYEQGVTKKQITIKKVNNSK</sequence>
<dbReference type="SMART" id="SM00062">
    <property type="entry name" value="PBPb"/>
    <property type="match status" value="1"/>
</dbReference>
<dbReference type="Gene3D" id="3.40.190.10">
    <property type="entry name" value="Periplasmic binding protein-like II"/>
    <property type="match status" value="2"/>
</dbReference>
<keyword evidence="3" id="KW-0813">Transport</keyword>
<accession>A0A0R1U1B8</accession>
<reference evidence="8 9" key="1">
    <citation type="journal article" date="2015" name="Genome Announc.">
        <title>Expanding the biotechnology potential of lactobacilli through comparative genomics of 213 strains and associated genera.</title>
        <authorList>
            <person name="Sun Z."/>
            <person name="Harris H.M."/>
            <person name="McCann A."/>
            <person name="Guo C."/>
            <person name="Argimon S."/>
            <person name="Zhang W."/>
            <person name="Yang X."/>
            <person name="Jeffery I.B."/>
            <person name="Cooney J.C."/>
            <person name="Kagawa T.F."/>
            <person name="Liu W."/>
            <person name="Song Y."/>
            <person name="Salvetti E."/>
            <person name="Wrobel A."/>
            <person name="Rasinkangas P."/>
            <person name="Parkhill J."/>
            <person name="Rea M.C."/>
            <person name="O'Sullivan O."/>
            <person name="Ritari J."/>
            <person name="Douillard F.P."/>
            <person name="Paul Ross R."/>
            <person name="Yang R."/>
            <person name="Briner A.E."/>
            <person name="Felis G.E."/>
            <person name="de Vos W.M."/>
            <person name="Barrangou R."/>
            <person name="Klaenhammer T.R."/>
            <person name="Caufield P.W."/>
            <person name="Cui Y."/>
            <person name="Zhang H."/>
            <person name="O'Toole P.W."/>
        </authorList>
    </citation>
    <scope>NUCLEOTIDE SEQUENCE [LARGE SCALE GENOMIC DNA]</scope>
    <source>
        <strain evidence="8 9">DSM 15945</strain>
    </source>
</reference>
<evidence type="ECO:0000256" key="4">
    <source>
        <dbReference type="ARBA" id="ARBA00022729"/>
    </source>
</evidence>
<evidence type="ECO:0000256" key="2">
    <source>
        <dbReference type="ARBA" id="ARBA00010742"/>
    </source>
</evidence>
<dbReference type="GO" id="GO:0042626">
    <property type="term" value="F:ATPase-coupled transmembrane transporter activity"/>
    <property type="evidence" value="ECO:0007669"/>
    <property type="project" value="InterPro"/>
</dbReference>
<name>A0A0R1U1B8_9LACO</name>
<keyword evidence="9" id="KW-1185">Reference proteome</keyword>
<evidence type="ECO:0000313" key="9">
    <source>
        <dbReference type="Proteomes" id="UP000051922"/>
    </source>
</evidence>
<dbReference type="InterPro" id="IPR001638">
    <property type="entry name" value="Solute-binding_3/MltF_N"/>
</dbReference>
<keyword evidence="4" id="KW-0732">Signal</keyword>
<dbReference type="AlphaFoldDB" id="A0A0R1U1B8"/>
<dbReference type="EMBL" id="AZFJ01000059">
    <property type="protein sequence ID" value="KRL84658.1"/>
    <property type="molecule type" value="Genomic_DNA"/>
</dbReference>
<dbReference type="Proteomes" id="UP000051922">
    <property type="component" value="Unassembled WGS sequence"/>
</dbReference>
<dbReference type="Pfam" id="PF09084">
    <property type="entry name" value="NMT1"/>
    <property type="match status" value="1"/>
</dbReference>
<dbReference type="NCBIfam" id="TIGR01728">
    <property type="entry name" value="SsuA_fam"/>
    <property type="match status" value="1"/>
</dbReference>
<organism evidence="8 9">
    <name type="scientific">Lacticaseibacillus pantheris DSM 15945 = JCM 12539 = NBRC 106106</name>
    <dbReference type="NCBI Taxonomy" id="1423783"/>
    <lineage>
        <taxon>Bacteria</taxon>
        <taxon>Bacillati</taxon>
        <taxon>Bacillota</taxon>
        <taxon>Bacilli</taxon>
        <taxon>Lactobacillales</taxon>
        <taxon>Lactobacillaceae</taxon>
        <taxon>Lacticaseibacillus</taxon>
    </lineage>
</organism>
<comment type="subcellular location">
    <subcellularLocation>
        <location evidence="1">Periplasm</location>
    </subcellularLocation>
</comment>
<dbReference type="InterPro" id="IPR015168">
    <property type="entry name" value="SsuA/THI5"/>
</dbReference>
<evidence type="ECO:0000256" key="1">
    <source>
        <dbReference type="ARBA" id="ARBA00004418"/>
    </source>
</evidence>
<dbReference type="PANTHER" id="PTHR30024:SF42">
    <property type="entry name" value="ALIPHATIC SULFONATES-BINDING PROTEIN-RELATED"/>
    <property type="match status" value="1"/>
</dbReference>
<dbReference type="GO" id="GO:0016020">
    <property type="term" value="C:membrane"/>
    <property type="evidence" value="ECO:0007669"/>
    <property type="project" value="InterPro"/>
</dbReference>
<dbReference type="RefSeq" id="WP_056957087.1">
    <property type="nucleotide sequence ID" value="NZ_AZFJ01000059.1"/>
</dbReference>
<evidence type="ECO:0000259" key="7">
    <source>
        <dbReference type="SMART" id="SM00062"/>
    </source>
</evidence>
<dbReference type="GO" id="GO:0042597">
    <property type="term" value="C:periplasmic space"/>
    <property type="evidence" value="ECO:0007669"/>
    <property type="project" value="UniProtKB-SubCell"/>
</dbReference>
<dbReference type="OrthoDB" id="286202at2"/>
<comment type="caution">
    <text evidence="8">The sequence shown here is derived from an EMBL/GenBank/DDBJ whole genome shotgun (WGS) entry which is preliminary data.</text>
</comment>
<dbReference type="STRING" id="1423783.FC50_GL001971"/>
<dbReference type="SUPFAM" id="SSF53850">
    <property type="entry name" value="Periplasmic binding protein-like II"/>
    <property type="match status" value="1"/>
</dbReference>
<protein>
    <recommendedName>
        <fullName evidence="6">Putative aliphatic sulfonates-binding protein</fullName>
    </recommendedName>
</protein>
<gene>
    <name evidence="8" type="ORF">FC50_GL001971</name>
</gene>
<evidence type="ECO:0000256" key="5">
    <source>
        <dbReference type="ARBA" id="ARBA00055538"/>
    </source>
</evidence>
<evidence type="ECO:0000256" key="3">
    <source>
        <dbReference type="ARBA" id="ARBA00022448"/>
    </source>
</evidence>